<sequence>MKSLGNKWKNFKCSLKKKYVDAINGGDDVLNISDPRVDPTQWKDLVNFWRTEKSQEKVMVYLKSFKKSLVNVALATIESKDSLKKVGGCDLGCEYWEVAINVALVYKEPLPRPYGQFKTIGHAIGGFCSNSPSSPPETFSFESMASTGASRSVGGYRAEFLTVEQQVRFATVKIKLCGHKAVDVADLQKNGMGSIGEALNRLKWSKMATISDIMVPRSATFSTCTRADSDLMFWAIKNQEINMAELMIERMKFASAQVWDTKSKLNVSLPYAHLLTKIFQHYGISIVGDVSEKMGQAIRSRNLRKSGFSVVNGIWTKTSVAESEVNFSEPQKIQAAEPAAAASVEV</sequence>
<accession>A0A843WPG1</accession>
<comment type="caution">
    <text evidence="2">The sequence shown here is derived from an EMBL/GenBank/DDBJ whole genome shotgun (WGS) entry which is preliminary data.</text>
</comment>
<evidence type="ECO:0000259" key="1">
    <source>
        <dbReference type="Pfam" id="PF03017"/>
    </source>
</evidence>
<organism evidence="2 3">
    <name type="scientific">Colocasia esculenta</name>
    <name type="common">Wild taro</name>
    <name type="synonym">Arum esculentum</name>
    <dbReference type="NCBI Taxonomy" id="4460"/>
    <lineage>
        <taxon>Eukaryota</taxon>
        <taxon>Viridiplantae</taxon>
        <taxon>Streptophyta</taxon>
        <taxon>Embryophyta</taxon>
        <taxon>Tracheophyta</taxon>
        <taxon>Spermatophyta</taxon>
        <taxon>Magnoliopsida</taxon>
        <taxon>Liliopsida</taxon>
        <taxon>Araceae</taxon>
        <taxon>Aroideae</taxon>
        <taxon>Colocasieae</taxon>
        <taxon>Colocasia</taxon>
    </lineage>
</organism>
<keyword evidence="3" id="KW-1185">Reference proteome</keyword>
<evidence type="ECO:0000313" key="2">
    <source>
        <dbReference type="EMBL" id="MQM04550.1"/>
    </source>
</evidence>
<proteinExistence type="predicted"/>
<evidence type="ECO:0000313" key="3">
    <source>
        <dbReference type="Proteomes" id="UP000652761"/>
    </source>
</evidence>
<dbReference type="PANTHER" id="PTHR33144">
    <property type="entry name" value="OS10G0409366 PROTEIN-RELATED"/>
    <property type="match status" value="1"/>
</dbReference>
<dbReference type="Proteomes" id="UP000652761">
    <property type="component" value="Unassembled WGS sequence"/>
</dbReference>
<dbReference type="InterPro" id="IPR004264">
    <property type="entry name" value="Transposase_23"/>
</dbReference>
<dbReference type="PANTHER" id="PTHR33144:SF46">
    <property type="entry name" value="OS04G0610000 PROTEIN"/>
    <property type="match status" value="1"/>
</dbReference>
<dbReference type="EMBL" id="NMUH01003239">
    <property type="protein sequence ID" value="MQM04550.1"/>
    <property type="molecule type" value="Genomic_DNA"/>
</dbReference>
<dbReference type="Pfam" id="PF03017">
    <property type="entry name" value="Transposase_23"/>
    <property type="match status" value="1"/>
</dbReference>
<protein>
    <recommendedName>
        <fullName evidence="1">Transposase Tnp1/En/Spm-like domain-containing protein</fullName>
    </recommendedName>
</protein>
<dbReference type="OrthoDB" id="772075at2759"/>
<name>A0A843WPG1_COLES</name>
<reference evidence="2" key="1">
    <citation type="submission" date="2017-07" db="EMBL/GenBank/DDBJ databases">
        <title>Taro Niue Genome Assembly and Annotation.</title>
        <authorList>
            <person name="Atibalentja N."/>
            <person name="Keating K."/>
            <person name="Fields C.J."/>
        </authorList>
    </citation>
    <scope>NUCLEOTIDE SEQUENCE</scope>
    <source>
        <strain evidence="2">Niue_2</strain>
        <tissue evidence="2">Leaf</tissue>
    </source>
</reference>
<dbReference type="AlphaFoldDB" id="A0A843WPG1"/>
<gene>
    <name evidence="2" type="ORF">Taro_037350</name>
</gene>
<feature type="domain" description="Transposase Tnp1/En/Spm-like" evidence="1">
    <location>
        <begin position="60"/>
        <end position="124"/>
    </location>
</feature>